<sequence>MQLDLKGRVKNIPERIVCSDTQDGFVKNVSIFELKRPFTDRDDPIKQLYKYINLIRKIKSLKINQ</sequence>
<organism evidence="1">
    <name type="scientific">marine sediment metagenome</name>
    <dbReference type="NCBI Taxonomy" id="412755"/>
    <lineage>
        <taxon>unclassified sequences</taxon>
        <taxon>metagenomes</taxon>
        <taxon>ecological metagenomes</taxon>
    </lineage>
</organism>
<protein>
    <submittedName>
        <fullName evidence="1">Uncharacterized protein</fullName>
    </submittedName>
</protein>
<reference evidence="1" key="1">
    <citation type="journal article" date="2015" name="Nature">
        <title>Complex archaea that bridge the gap between prokaryotes and eukaryotes.</title>
        <authorList>
            <person name="Spang A."/>
            <person name="Saw J.H."/>
            <person name="Jorgensen S.L."/>
            <person name="Zaremba-Niedzwiedzka K."/>
            <person name="Martijn J."/>
            <person name="Lind A.E."/>
            <person name="van Eijk R."/>
            <person name="Schleper C."/>
            <person name="Guy L."/>
            <person name="Ettema T.J."/>
        </authorList>
    </citation>
    <scope>NUCLEOTIDE SEQUENCE</scope>
</reference>
<name>A0A0F9I452_9ZZZZ</name>
<gene>
    <name evidence="1" type="ORF">LCGC14_1625770</name>
</gene>
<dbReference type="EMBL" id="LAZR01013340">
    <property type="protein sequence ID" value="KKM22396.1"/>
    <property type="molecule type" value="Genomic_DNA"/>
</dbReference>
<dbReference type="AlphaFoldDB" id="A0A0F9I452"/>
<comment type="caution">
    <text evidence="1">The sequence shown here is derived from an EMBL/GenBank/DDBJ whole genome shotgun (WGS) entry which is preliminary data.</text>
</comment>
<evidence type="ECO:0000313" key="1">
    <source>
        <dbReference type="EMBL" id="KKM22396.1"/>
    </source>
</evidence>
<accession>A0A0F9I452</accession>
<proteinExistence type="predicted"/>